<dbReference type="OrthoDB" id="5125307at2"/>
<evidence type="ECO:0000256" key="2">
    <source>
        <dbReference type="ARBA" id="ARBA00022475"/>
    </source>
</evidence>
<evidence type="ECO:0000256" key="6">
    <source>
        <dbReference type="SAM" id="Phobius"/>
    </source>
</evidence>
<comment type="caution">
    <text evidence="8">The sequence shown here is derived from an EMBL/GenBank/DDBJ whole genome shotgun (WGS) entry which is preliminary data.</text>
</comment>
<feature type="transmembrane region" description="Helical" evidence="6">
    <location>
        <begin position="16"/>
        <end position="36"/>
    </location>
</feature>
<gene>
    <name evidence="8" type="ORF">FBY41_4654</name>
</gene>
<proteinExistence type="predicted"/>
<evidence type="ECO:0000256" key="4">
    <source>
        <dbReference type="ARBA" id="ARBA00022989"/>
    </source>
</evidence>
<dbReference type="Pfam" id="PF13396">
    <property type="entry name" value="PLDc_N"/>
    <property type="match status" value="1"/>
</dbReference>
<organism evidence="8 9">
    <name type="scientific">Humibacillus xanthopallidus</name>
    <dbReference type="NCBI Taxonomy" id="412689"/>
    <lineage>
        <taxon>Bacteria</taxon>
        <taxon>Bacillati</taxon>
        <taxon>Actinomycetota</taxon>
        <taxon>Actinomycetes</taxon>
        <taxon>Micrococcales</taxon>
        <taxon>Intrasporangiaceae</taxon>
        <taxon>Humibacillus</taxon>
    </lineage>
</organism>
<name>A0A543H8D4_9MICO</name>
<evidence type="ECO:0000259" key="7">
    <source>
        <dbReference type="Pfam" id="PF13396"/>
    </source>
</evidence>
<protein>
    <submittedName>
        <fullName evidence="8">Phospholipase D-like protein</fullName>
    </submittedName>
</protein>
<evidence type="ECO:0000256" key="1">
    <source>
        <dbReference type="ARBA" id="ARBA00004651"/>
    </source>
</evidence>
<evidence type="ECO:0000256" key="5">
    <source>
        <dbReference type="ARBA" id="ARBA00023136"/>
    </source>
</evidence>
<dbReference type="AlphaFoldDB" id="A0A543H8D4"/>
<dbReference type="RefSeq" id="WP_141847642.1">
    <property type="nucleotide sequence ID" value="NZ_VFPM01000006.1"/>
</dbReference>
<dbReference type="GO" id="GO:0005886">
    <property type="term" value="C:plasma membrane"/>
    <property type="evidence" value="ECO:0007669"/>
    <property type="project" value="UniProtKB-SubCell"/>
</dbReference>
<dbReference type="EMBL" id="VFPM01000006">
    <property type="protein sequence ID" value="TQM54616.1"/>
    <property type="molecule type" value="Genomic_DNA"/>
</dbReference>
<sequence length="78" mass="8326">MAKKKWADLTSGQRKAVVALGVVEVALATAAYVDLLRRPADQINGSKGKWAAVILVNFVGPISYFARGRKSALPEITA</sequence>
<keyword evidence="5 6" id="KW-0472">Membrane</keyword>
<accession>A0A543H8D4</accession>
<feature type="transmembrane region" description="Helical" evidence="6">
    <location>
        <begin position="48"/>
        <end position="66"/>
    </location>
</feature>
<dbReference type="Proteomes" id="UP000316747">
    <property type="component" value="Unassembled WGS sequence"/>
</dbReference>
<reference evidence="8 9" key="1">
    <citation type="submission" date="2019-06" db="EMBL/GenBank/DDBJ databases">
        <title>Genome sequencing of plant associated microbes to promote plant fitness in Sorghum bicolor and Oryza sativa.</title>
        <authorList>
            <person name="Coleman-Derr D."/>
        </authorList>
    </citation>
    <scope>NUCLEOTIDE SEQUENCE [LARGE SCALE GENOMIC DNA]</scope>
    <source>
        <strain evidence="8 9">KV-663</strain>
    </source>
</reference>
<keyword evidence="3 6" id="KW-0812">Transmembrane</keyword>
<comment type="subcellular location">
    <subcellularLocation>
        <location evidence="1">Cell membrane</location>
        <topology evidence="1">Multi-pass membrane protein</topology>
    </subcellularLocation>
</comment>
<keyword evidence="9" id="KW-1185">Reference proteome</keyword>
<evidence type="ECO:0000313" key="8">
    <source>
        <dbReference type="EMBL" id="TQM54616.1"/>
    </source>
</evidence>
<keyword evidence="2" id="KW-1003">Cell membrane</keyword>
<evidence type="ECO:0000256" key="3">
    <source>
        <dbReference type="ARBA" id="ARBA00022692"/>
    </source>
</evidence>
<feature type="domain" description="Cardiolipin synthase N-terminal" evidence="7">
    <location>
        <begin position="26"/>
        <end position="69"/>
    </location>
</feature>
<dbReference type="InterPro" id="IPR027379">
    <property type="entry name" value="CLS_N"/>
</dbReference>
<evidence type="ECO:0000313" key="9">
    <source>
        <dbReference type="Proteomes" id="UP000316747"/>
    </source>
</evidence>
<keyword evidence="4 6" id="KW-1133">Transmembrane helix</keyword>